<organism evidence="7 8">
    <name type="scientific">Banduia mediterranea</name>
    <dbReference type="NCBI Taxonomy" id="3075609"/>
    <lineage>
        <taxon>Bacteria</taxon>
        <taxon>Pseudomonadati</taxon>
        <taxon>Pseudomonadota</taxon>
        <taxon>Gammaproteobacteria</taxon>
        <taxon>Nevskiales</taxon>
        <taxon>Algiphilaceae</taxon>
        <taxon>Banduia</taxon>
    </lineage>
</organism>
<feature type="chain" id="PRO_5047140216" evidence="5">
    <location>
        <begin position="39"/>
        <end position="2134"/>
    </location>
</feature>
<dbReference type="InterPro" id="IPR012334">
    <property type="entry name" value="Pectin_lyas_fold"/>
</dbReference>
<protein>
    <submittedName>
        <fullName evidence="7">Filamentous hemagglutinin N-terminal domain-containing protein</fullName>
    </submittedName>
</protein>
<dbReference type="SMART" id="SM00912">
    <property type="entry name" value="Haemagg_act"/>
    <property type="match status" value="1"/>
</dbReference>
<dbReference type="InterPro" id="IPR011050">
    <property type="entry name" value="Pectin_lyase_fold/virulence"/>
</dbReference>
<evidence type="ECO:0000259" key="6">
    <source>
        <dbReference type="SMART" id="SM00912"/>
    </source>
</evidence>
<accession>A0ABU2WH51</accession>
<proteinExistence type="predicted"/>
<feature type="compositionally biased region" description="Acidic residues" evidence="4">
    <location>
        <begin position="2115"/>
        <end position="2134"/>
    </location>
</feature>
<feature type="domain" description="Filamentous haemagglutinin FhaB/tRNA nuclease CdiA-like TPS" evidence="6">
    <location>
        <begin position="36"/>
        <end position="149"/>
    </location>
</feature>
<keyword evidence="2" id="KW-0964">Secreted</keyword>
<evidence type="ECO:0000256" key="2">
    <source>
        <dbReference type="ARBA" id="ARBA00022525"/>
    </source>
</evidence>
<sequence length="2134" mass="211255">MVSANFPRLSLTPIARALRQRGAWLGAASLAVPSLAMAGPSGGQVVGGHAGINTPNGTTTTIDQSTHSAVINWQTFSIGSEEYVVFNQPSSSSVALNRVLGGTPSEIFGHLLANGRVFLVNPSGVLFAPGAELNVGGLVATTMSISDEDFMAGRYVFTEGGDGEVANAGSIHAGDNGFVVLAGDHVGNAGLIQARLGEVVLASGSAMTLDLSGDGLVGFSVDAATVSELAGVENLGRITADGGSVLMTAAVARGLLGTVVNNEGLVRAQSIEAGADGSILLSASGGNISQSGTLDASATGSASAGSIHLRTDGDIELAAGSRTVARGGTNGTGGEIRTIADGDLYSAGSARLDVRGGTTGGLVELSGHHGITIRGSQQIGLGGRLLIDPSEISIGASGGQGCEFDYCYELLEDVLVQGADVDLVAQDLISFYATADGHFDGRNGQGSGGNLLIGIGSVDGIYYRGDAGDIQVADGSLNAFLMDGGISIYAGESSGSISGFGELSGAGIELAAGGNIIAGDITSDGAATVYAGSGIVTGNVVAQGSIYMDTTAGDLTAGNLSLGADDSYNDGYGRTELSLYASEGSIAVGDIAVDGGGPAYLSAFAGGSLSTGDISVHAGPNGGGGYIPAAAVSASAVSAGDSYEDYYTDGAQIHLSAADAVTVNGNLSLSAEAVIDEFVGDGYSYGSLEGRATAQIEGSTVTIAGDTSIAGFGDSGLYIDSLGDVSTGDIAIDTAAAVYSEFGDAYGGEEHYGVAYLQIFGGEASGIGLGNVSLVGPEAGVAISGRRIDIEGDFHASARAAGSEGSAWQREIEDGEILVDSTFSGVGVRLTALSDGISVTGDLMLDGPTAGITLASTDDISIGGELSVLASGYVVDGDATRLLDEDGLAGSPVSPLLLPPVLFEGRTEWGGAGVLIAGTTLENGVLEDSDFADAVSIGGNLQVSGQGIALTQVQTDGLSVGGTTSTDATLGHLSGSWRETRTIDGADYEVTRSVSGTDGESPARHAISGIYLGLRDGDAMLGDVSASGGNAYIQFDGGQHWSVGDITVAGGLGELANDYADTASFVALDETAPSIGDTQTRLLGGLNSFAVGDEAGGPPLSFASGDISVSGAGQAALVVVSGSASTGALSVTAQNGLVETNDPTVLAEPVSLIIGDASLQIDTDGPLATGAVSVDALGNVHLGGSFNSSGDVSISSAGLIDGSIPIEYLPSSPLGAGANIQVSGGSAAPARSNISLLPLNIAADGAVTMQFFDDSALDGLELSGSTVDLNGHGASLTVDGDTTLAAESRLDLGNTMLTANSIALSGELDLSQASLSTARLSLHEVLDDLSYGDFEGELLSLISDNGSVTAGNIAVDALTVAAAGNVSLGDLLIAESLALTAGDAAGTQIAIGDIDYDGPLSFEYSNTSVSLDDVNTQSLILALTEGDASFGSVDADSVDISAAGISSLGSSIDAEQITMSADGVLALDGSQLTAGSINLSGDSLGLGDTTLASTDLALRQFSGDLAFGSFEGAALSLTADGGSISAGNIDTDSLAVSSANNLTLGNLTINEALSLAASDTVGTQILVGDIAYGGALDFNYANADVTLGDVSAQALSLELGNGDAHFGNVDADSVDISAAGISSLGSSINAEQIAMSAGGVLALDGSQLTAGSINLSGDSLGLGETSLATTDLALRQFSGDLAFGSFEGAALSLTADAGSISAGNLDVSALAADAAGNLTLGDLDVSESLMLTAGDATGTQTLIGDISYGGVLGFNYTNADVTLGDVSAQALSIELANGNARFGSVDADSLDVSAVNIVSQDSSLNAETIGLLAANQLTLDSVNVNAGSAALRAGNTLSLSGSSITVDQLELTADEGDVSLVSSSLNTDSVAIRAGGDVVASGEGTTIDAGGLGVVAGDRIELVEAQLTVGTGDSPFAGDDTLIARLPVALRPTSPNPNAAFTAGGAIGLGGLSMAGDHLYLHTNSVRFSGNIAAPTDLFVQFRPYDDALSLGIENLASTTQDINFTVDQHVTVFPGTTLAFGSSTYAGNIVVGDSAALDLAGHDSNFVFLTSGTISGTTQKIPTNGQVVVLGGTVLDVPEQEPDADPGINSAVPPDPEGDSLPGEGGVLVSVASADDEDDLIDETAGGEDAECE</sequence>
<gene>
    <name evidence="7" type="ORF">RM530_04285</name>
</gene>
<comment type="caution">
    <text evidence="7">The sequence shown here is derived from an EMBL/GenBank/DDBJ whole genome shotgun (WGS) entry which is preliminary data.</text>
</comment>
<dbReference type="InterPro" id="IPR050909">
    <property type="entry name" value="Bact_Autotransporter_VF"/>
</dbReference>
<dbReference type="PANTHER" id="PTHR12338:SF8">
    <property type="entry name" value="HEME_HEMOPEXIN-BINDING PROTEIN"/>
    <property type="match status" value="1"/>
</dbReference>
<evidence type="ECO:0000256" key="5">
    <source>
        <dbReference type="SAM" id="SignalP"/>
    </source>
</evidence>
<name>A0ABU2WH51_9GAMM</name>
<dbReference type="EMBL" id="JAVRIC010000004">
    <property type="protein sequence ID" value="MDT0496584.1"/>
    <property type="molecule type" value="Genomic_DNA"/>
</dbReference>
<dbReference type="InterPro" id="IPR008638">
    <property type="entry name" value="FhaB/CdiA-like_TPS"/>
</dbReference>
<feature type="signal peptide" evidence="5">
    <location>
        <begin position="1"/>
        <end position="38"/>
    </location>
</feature>
<evidence type="ECO:0000256" key="1">
    <source>
        <dbReference type="ARBA" id="ARBA00004613"/>
    </source>
</evidence>
<evidence type="ECO:0000313" key="7">
    <source>
        <dbReference type="EMBL" id="MDT0496584.1"/>
    </source>
</evidence>
<feature type="region of interest" description="Disordered" evidence="4">
    <location>
        <begin position="2080"/>
        <end position="2134"/>
    </location>
</feature>
<dbReference type="RefSeq" id="WP_311363975.1">
    <property type="nucleotide sequence ID" value="NZ_JAVRIC010000004.1"/>
</dbReference>
<dbReference type="NCBIfam" id="TIGR01901">
    <property type="entry name" value="adhes_NPXG"/>
    <property type="match status" value="1"/>
</dbReference>
<dbReference type="Pfam" id="PF05860">
    <property type="entry name" value="TPS"/>
    <property type="match status" value="1"/>
</dbReference>
<evidence type="ECO:0000256" key="3">
    <source>
        <dbReference type="ARBA" id="ARBA00022729"/>
    </source>
</evidence>
<dbReference type="SUPFAM" id="SSF51126">
    <property type="entry name" value="Pectin lyase-like"/>
    <property type="match status" value="1"/>
</dbReference>
<comment type="subcellular location">
    <subcellularLocation>
        <location evidence="1">Secreted</location>
    </subcellularLocation>
</comment>
<evidence type="ECO:0000256" key="4">
    <source>
        <dbReference type="SAM" id="MobiDB-lite"/>
    </source>
</evidence>
<dbReference type="Proteomes" id="UP001254608">
    <property type="component" value="Unassembled WGS sequence"/>
</dbReference>
<dbReference type="PANTHER" id="PTHR12338">
    <property type="entry name" value="AUTOTRANSPORTER"/>
    <property type="match status" value="1"/>
</dbReference>
<keyword evidence="8" id="KW-1185">Reference proteome</keyword>
<dbReference type="Gene3D" id="2.160.20.10">
    <property type="entry name" value="Single-stranded right-handed beta-helix, Pectin lyase-like"/>
    <property type="match status" value="1"/>
</dbReference>
<reference evidence="7 8" key="1">
    <citation type="submission" date="2023-09" db="EMBL/GenBank/DDBJ databases">
        <authorList>
            <person name="Rey-Velasco X."/>
        </authorList>
    </citation>
    <scope>NUCLEOTIDE SEQUENCE [LARGE SCALE GENOMIC DNA]</scope>
    <source>
        <strain evidence="7 8">W345</strain>
    </source>
</reference>
<evidence type="ECO:0000313" key="8">
    <source>
        <dbReference type="Proteomes" id="UP001254608"/>
    </source>
</evidence>
<keyword evidence="3 5" id="KW-0732">Signal</keyword>